<name>A0A7L9J403_9MICO</name>
<evidence type="ECO:0000313" key="1">
    <source>
        <dbReference type="EMBL" id="QOK23972.1"/>
    </source>
</evidence>
<evidence type="ECO:0000313" key="2">
    <source>
        <dbReference type="Proteomes" id="UP000593998"/>
    </source>
</evidence>
<dbReference type="RefSeq" id="WP_192911852.1">
    <property type="nucleotide sequence ID" value="NZ_CP062789.1"/>
</dbReference>
<dbReference type="EMBL" id="CP062789">
    <property type="protein sequence ID" value="QOK23972.1"/>
    <property type="molecule type" value="Genomic_DNA"/>
</dbReference>
<organism evidence="1 2">
    <name type="scientific">Janibacter indicus</name>
    <dbReference type="NCBI Taxonomy" id="857417"/>
    <lineage>
        <taxon>Bacteria</taxon>
        <taxon>Bacillati</taxon>
        <taxon>Actinomycetota</taxon>
        <taxon>Actinomycetes</taxon>
        <taxon>Micrococcales</taxon>
        <taxon>Intrasporangiaceae</taxon>
        <taxon>Janibacter</taxon>
    </lineage>
</organism>
<proteinExistence type="predicted"/>
<reference evidence="1 2" key="1">
    <citation type="submission" date="2020-10" db="EMBL/GenBank/DDBJ databases">
        <title>Janibacter indicus TT2 genome sequence.</title>
        <authorList>
            <person name="Lee K."/>
            <person name="Ganzorig M."/>
        </authorList>
    </citation>
    <scope>NUCLEOTIDE SEQUENCE [LARGE SCALE GENOMIC DNA]</scope>
    <source>
        <strain evidence="1 2">TT2</strain>
    </source>
</reference>
<accession>A0A7L9J403</accession>
<dbReference type="Proteomes" id="UP000593998">
    <property type="component" value="Chromosome"/>
</dbReference>
<gene>
    <name evidence="1" type="ORF">IGS73_06240</name>
</gene>
<sequence length="478" mass="50587">MSNDSKHQASYDAATSTIIVSDLQLNQPAVTQEALRWSTGTRGAAVAARDLEGCDLAPFVIQALTVGATAINAAGGAQDTYNLEQLIQDVGQRTTEASQRAAESTAKVTTAAAEAMDKATTTVRKSLAESSDASKKAISDTVASARKDLRDELTRLFGGDDPEFVARLQPVLDDFTARLTKRTDEHTSSMFDKATKALNPDDPTSPIAKQMAAFDKRHAELVTQSAKQNDELTSKVTELTKAIEVQRAAATATKAAANVTPIKGASYEDNTGAVLTALATGFGDEYIPTGTTTGALPRCKKGDGVLSIADSGAKVVFEMHTSSGQKRPWGDYLDEAERNRGAAASLGLAPTVEENEGHRVRAIGSRRIVMAFDPETDDQSLLHTVVCLLRAASLAASTRDDNGEVETARERIGEALDALGRLDEIQKVAGQIRKSGDKVATQADGLQTTLNRLLLQAQTALAGTKLTRIDGEQTTGVA</sequence>
<protein>
    <submittedName>
        <fullName evidence="1">Fis family transcriptional regulator</fullName>
    </submittedName>
</protein>
<dbReference type="AlphaFoldDB" id="A0A7L9J403"/>